<accession>A0ABR7NR45</accession>
<evidence type="ECO:0000256" key="4">
    <source>
        <dbReference type="ARBA" id="ARBA00012080"/>
    </source>
</evidence>
<evidence type="ECO:0000259" key="13">
    <source>
        <dbReference type="Pfam" id="PF16654"/>
    </source>
</evidence>
<evidence type="ECO:0000256" key="10">
    <source>
        <dbReference type="ARBA" id="ARBA00023154"/>
    </source>
</evidence>
<dbReference type="Gene3D" id="3.40.50.720">
    <property type="entry name" value="NAD(P)-binding Rossmann-like Domain"/>
    <property type="match status" value="1"/>
</dbReference>
<evidence type="ECO:0000313" key="14">
    <source>
        <dbReference type="EMBL" id="MBC8598559.1"/>
    </source>
</evidence>
<comment type="caution">
    <text evidence="14">The sequence shown here is derived from an EMBL/GenBank/DDBJ whole genome shotgun (WGS) entry which is preliminary data.</text>
</comment>
<dbReference type="Pfam" id="PF16654">
    <property type="entry name" value="DAPDH_C"/>
    <property type="match status" value="1"/>
</dbReference>
<evidence type="ECO:0000256" key="11">
    <source>
        <dbReference type="ARBA" id="ARBA00052023"/>
    </source>
</evidence>
<evidence type="ECO:0000256" key="5">
    <source>
        <dbReference type="ARBA" id="ARBA00021654"/>
    </source>
</evidence>
<keyword evidence="7 12" id="KW-0521">NADP</keyword>
<dbReference type="EMBL" id="JACRTJ010000011">
    <property type="protein sequence ID" value="MBC8598559.1"/>
    <property type="molecule type" value="Genomic_DNA"/>
</dbReference>
<comment type="function">
    <text evidence="12">Catalyzes the reversible NADPH-dependent reductive amination of L-2-amino-6-oxopimelate, the acyclic form of L-tetrahydrodipicolinate, to generate the meso compound, D,L-2,6-diaminopimelate.</text>
</comment>
<dbReference type="EC" id="1.4.1.16" evidence="4 12"/>
<evidence type="ECO:0000256" key="8">
    <source>
        <dbReference type="ARBA" id="ARBA00022915"/>
    </source>
</evidence>
<comment type="subunit">
    <text evidence="3 12">Homodimer.</text>
</comment>
<sequence>MTIRVGIMGYGNLGRGVECALKQNPDMELTAVFTRRDPGSVKILTEGVNVYPAKDAKDLADQVDVLILCGGSATDLPEQTPEYAKYFNVVDSFDTHAKIPEHFAAVDKAAREAGNTAVISAGWDPGMFSLNRLYGSAVLPDGKDYTFWGRGVSQGHSDAIRRIAGVKDARQYTIPVESALEAIRSGETPELTTRQKHTRECFVVAEEGADLAAIEKEIVTMPNYFADYDTTVHFISQEEMERDHRSLPHGGFVIRSGKTGWDLEHNHVIEYSLKLDSNPEFTSSVIVACARAAYRMKQEGMTGCKTILDLPPAYLSSKSGEELRKELL</sequence>
<dbReference type="PIRSF" id="PIRSF025648">
    <property type="entry name" value="DDH"/>
    <property type="match status" value="1"/>
</dbReference>
<comment type="pathway">
    <text evidence="1 12">Amino-acid biosynthesis; L-lysine biosynthesis via DAP pathway; DL-2,6-diaminopimelate from (S)-tetrahydrodipicolinate: step 1/1.</text>
</comment>
<evidence type="ECO:0000256" key="3">
    <source>
        <dbReference type="ARBA" id="ARBA00011738"/>
    </source>
</evidence>
<dbReference type="InterPro" id="IPR032094">
    <property type="entry name" value="Meso-DAP_DH_C"/>
</dbReference>
<evidence type="ECO:0000256" key="9">
    <source>
        <dbReference type="ARBA" id="ARBA00023002"/>
    </source>
</evidence>
<comment type="catalytic activity">
    <reaction evidence="11 12">
        <text>meso-2,6-diaminopimelate + NADP(+) + H2O = (S)-2-amino-6-oxoheptanedioate + NH4(+) + NADPH + H(+)</text>
        <dbReference type="Rhea" id="RHEA:13561"/>
        <dbReference type="ChEBI" id="CHEBI:15377"/>
        <dbReference type="ChEBI" id="CHEBI:15378"/>
        <dbReference type="ChEBI" id="CHEBI:28938"/>
        <dbReference type="ChEBI" id="CHEBI:57783"/>
        <dbReference type="ChEBI" id="CHEBI:57791"/>
        <dbReference type="ChEBI" id="CHEBI:58349"/>
        <dbReference type="ChEBI" id="CHEBI:58556"/>
        <dbReference type="EC" id="1.4.1.16"/>
    </reaction>
</comment>
<dbReference type="NCBIfam" id="TIGR01921">
    <property type="entry name" value="DAP-DH"/>
    <property type="match status" value="1"/>
</dbReference>
<dbReference type="InterPro" id="IPR010190">
    <property type="entry name" value="Diaminopimelate_DH_Ddh"/>
</dbReference>
<evidence type="ECO:0000313" key="15">
    <source>
        <dbReference type="Proteomes" id="UP000647491"/>
    </source>
</evidence>
<reference evidence="14 15" key="1">
    <citation type="submission" date="2020-08" db="EMBL/GenBank/DDBJ databases">
        <title>Genome public.</title>
        <authorList>
            <person name="Liu C."/>
            <person name="Sun Q."/>
        </authorList>
    </citation>
    <scope>NUCLEOTIDE SEQUENCE [LARGE SCALE GENOMIC DNA]</scope>
    <source>
        <strain evidence="14 15">BX10</strain>
    </source>
</reference>
<feature type="domain" description="Meso-diaminopimelate D-dehydrogenase C-terminal" evidence="13">
    <location>
        <begin position="122"/>
        <end position="277"/>
    </location>
</feature>
<dbReference type="CDD" id="cd02270">
    <property type="entry name" value="meso-DAPDH_N"/>
    <property type="match status" value="1"/>
</dbReference>
<protein>
    <recommendedName>
        <fullName evidence="5 12">Meso-diaminopimelate D-dehydrogenase</fullName>
        <shortName evidence="12">DAPDH</shortName>
        <shortName evidence="12">Meso-DAP dehydrogenase</shortName>
        <ecNumber evidence="4 12">1.4.1.16</ecNumber>
    </recommendedName>
</protein>
<evidence type="ECO:0000256" key="6">
    <source>
        <dbReference type="ARBA" id="ARBA00022605"/>
    </source>
</evidence>
<name>A0ABR7NR45_9FIRM</name>
<evidence type="ECO:0000256" key="12">
    <source>
        <dbReference type="PIRNR" id="PIRNR025648"/>
    </source>
</evidence>
<dbReference type="GO" id="GO:0047850">
    <property type="term" value="F:diaminopimelate dehydrogenase activity"/>
    <property type="evidence" value="ECO:0007669"/>
    <property type="project" value="UniProtKB-EC"/>
</dbReference>
<dbReference type="Gene3D" id="3.30.360.10">
    <property type="entry name" value="Dihydrodipicolinate Reductase, domain 2"/>
    <property type="match status" value="1"/>
</dbReference>
<keyword evidence="9 12" id="KW-0560">Oxidoreductase</keyword>
<dbReference type="SUPFAM" id="SSF55347">
    <property type="entry name" value="Glyceraldehyde-3-phosphate dehydrogenase-like, C-terminal domain"/>
    <property type="match status" value="1"/>
</dbReference>
<dbReference type="InterPro" id="IPR036291">
    <property type="entry name" value="NAD(P)-bd_dom_sf"/>
</dbReference>
<evidence type="ECO:0000256" key="2">
    <source>
        <dbReference type="ARBA" id="ARBA00007442"/>
    </source>
</evidence>
<keyword evidence="15" id="KW-1185">Reference proteome</keyword>
<organism evidence="14 15">
    <name type="scientific">Enterocloster hominis</name>
    <name type="common">ex Liu et al. 2021</name>
    <dbReference type="NCBI Taxonomy" id="2763663"/>
    <lineage>
        <taxon>Bacteria</taxon>
        <taxon>Bacillati</taxon>
        <taxon>Bacillota</taxon>
        <taxon>Clostridia</taxon>
        <taxon>Lachnospirales</taxon>
        <taxon>Lachnospiraceae</taxon>
        <taxon>Enterocloster</taxon>
    </lineage>
</organism>
<keyword evidence="10 12" id="KW-0457">Lysine biosynthesis</keyword>
<proteinExistence type="inferred from homology"/>
<dbReference type="RefSeq" id="WP_262427145.1">
    <property type="nucleotide sequence ID" value="NZ_JACRTJ010000011.1"/>
</dbReference>
<keyword evidence="6 12" id="KW-0028">Amino-acid biosynthesis</keyword>
<gene>
    <name evidence="14" type="ORF">H8708_04820</name>
</gene>
<keyword evidence="8 12" id="KW-0220">Diaminopimelate biosynthesis</keyword>
<evidence type="ECO:0000256" key="7">
    <source>
        <dbReference type="ARBA" id="ARBA00022857"/>
    </source>
</evidence>
<comment type="similarity">
    <text evidence="2 12">Belongs to the diaminopimelate dehydrogenase family.</text>
</comment>
<evidence type="ECO:0000256" key="1">
    <source>
        <dbReference type="ARBA" id="ARBA00004896"/>
    </source>
</evidence>
<dbReference type="SUPFAM" id="SSF51735">
    <property type="entry name" value="NAD(P)-binding Rossmann-fold domains"/>
    <property type="match status" value="2"/>
</dbReference>
<dbReference type="Proteomes" id="UP000647491">
    <property type="component" value="Unassembled WGS sequence"/>
</dbReference>